<protein>
    <submittedName>
        <fullName evidence="1">Uncharacterized protein</fullName>
    </submittedName>
</protein>
<gene>
    <name evidence="1" type="ORF">NCTC10786_02207</name>
</gene>
<name>A0A2X2VN19_CITKO</name>
<evidence type="ECO:0000313" key="1">
    <source>
        <dbReference type="EMBL" id="SQB28257.1"/>
    </source>
</evidence>
<sequence>MLWAFTGCDCGSRHKNDSPCILNSISQGVCDKKRDLHHITLHNRPPAPAGIPYVKPRILAILRAGKIRLPGNIALPFLRQMQLTFRPVTAGGKLHGTVTIKSKVRVESATIKHRSFPPVRYRQRGMKHSGVQLIVKIRDIIITARHLTT</sequence>
<dbReference type="Proteomes" id="UP000251584">
    <property type="component" value="Unassembled WGS sequence"/>
</dbReference>
<dbReference type="AlphaFoldDB" id="A0A2X2VN19"/>
<reference evidence="1 2" key="1">
    <citation type="submission" date="2018-06" db="EMBL/GenBank/DDBJ databases">
        <authorList>
            <consortium name="Pathogen Informatics"/>
            <person name="Doyle S."/>
        </authorList>
    </citation>
    <scope>NUCLEOTIDE SEQUENCE [LARGE SCALE GENOMIC DNA]</scope>
    <source>
        <strain evidence="1 2">NCTC10786</strain>
    </source>
</reference>
<proteinExistence type="predicted"/>
<evidence type="ECO:0000313" key="2">
    <source>
        <dbReference type="Proteomes" id="UP000251584"/>
    </source>
</evidence>
<accession>A0A2X2VN19</accession>
<dbReference type="EMBL" id="UAVY01000004">
    <property type="protein sequence ID" value="SQB28257.1"/>
    <property type="molecule type" value="Genomic_DNA"/>
</dbReference>
<organism evidence="1 2">
    <name type="scientific">Citrobacter koseri</name>
    <name type="common">Citrobacter diversus</name>
    <dbReference type="NCBI Taxonomy" id="545"/>
    <lineage>
        <taxon>Bacteria</taxon>
        <taxon>Pseudomonadati</taxon>
        <taxon>Pseudomonadota</taxon>
        <taxon>Gammaproteobacteria</taxon>
        <taxon>Enterobacterales</taxon>
        <taxon>Enterobacteriaceae</taxon>
        <taxon>Citrobacter</taxon>
    </lineage>
</organism>